<feature type="transmembrane region" description="Helical" evidence="1">
    <location>
        <begin position="120"/>
        <end position="140"/>
    </location>
</feature>
<gene>
    <name evidence="2" type="ORF">OU421_03965</name>
</gene>
<name>A0A9X9T8U9_METOG</name>
<protein>
    <submittedName>
        <fullName evidence="2">Uncharacterized protein</fullName>
    </submittedName>
</protein>
<dbReference type="Proteomes" id="UP001163096">
    <property type="component" value="Chromosome"/>
</dbReference>
<evidence type="ECO:0000256" key="1">
    <source>
        <dbReference type="SAM" id="Phobius"/>
    </source>
</evidence>
<keyword evidence="1" id="KW-0472">Membrane</keyword>
<reference evidence="2" key="1">
    <citation type="submission" date="2022-11" db="EMBL/GenBank/DDBJ databases">
        <title>Complete genome sequence of Methanogenium organophilum DSM 3596.</title>
        <authorList>
            <person name="Chen S.-C."/>
            <person name="Lai S.-J."/>
            <person name="You Y.-T."/>
        </authorList>
    </citation>
    <scope>NUCLEOTIDE SEQUENCE</scope>
    <source>
        <strain evidence="2">DSM 3596</strain>
    </source>
</reference>
<dbReference type="AlphaFoldDB" id="A0A9X9T8U9"/>
<organism evidence="2 3">
    <name type="scientific">Methanogenium organophilum</name>
    <dbReference type="NCBI Taxonomy" id="2199"/>
    <lineage>
        <taxon>Archaea</taxon>
        <taxon>Methanobacteriati</taxon>
        <taxon>Methanobacteriota</taxon>
        <taxon>Stenosarchaea group</taxon>
        <taxon>Methanomicrobia</taxon>
        <taxon>Methanomicrobiales</taxon>
        <taxon>Methanomicrobiaceae</taxon>
        <taxon>Methanogenium</taxon>
    </lineage>
</organism>
<dbReference type="RefSeq" id="WP_268187313.1">
    <property type="nucleotide sequence ID" value="NZ_CP113361.1"/>
</dbReference>
<proteinExistence type="predicted"/>
<dbReference type="EMBL" id="CP113361">
    <property type="protein sequence ID" value="WAI02035.1"/>
    <property type="molecule type" value="Genomic_DNA"/>
</dbReference>
<feature type="transmembrane region" description="Helical" evidence="1">
    <location>
        <begin position="63"/>
        <end position="84"/>
    </location>
</feature>
<accession>A0A9X9T8U9</accession>
<dbReference type="GeneID" id="76834229"/>
<feature type="transmembrane region" description="Helical" evidence="1">
    <location>
        <begin position="96"/>
        <end position="114"/>
    </location>
</feature>
<keyword evidence="3" id="KW-1185">Reference proteome</keyword>
<evidence type="ECO:0000313" key="2">
    <source>
        <dbReference type="EMBL" id="WAI02035.1"/>
    </source>
</evidence>
<keyword evidence="1" id="KW-1133">Transmembrane helix</keyword>
<evidence type="ECO:0000313" key="3">
    <source>
        <dbReference type="Proteomes" id="UP001163096"/>
    </source>
</evidence>
<keyword evidence="1" id="KW-0812">Transmembrane</keyword>
<dbReference type="KEGG" id="mou:OU421_03965"/>
<feature type="transmembrane region" description="Helical" evidence="1">
    <location>
        <begin position="15"/>
        <end position="43"/>
    </location>
</feature>
<sequence length="141" mass="15713">MRERYEQMSPERKNVLLLLYLLGFAILTAAMYVYPVLAFIMLFGYPSGAMLFGCLTGDAIRAFLAGTFSYVFLILLILLSPGFAMYPMDTAYLARFAGYHLILPLCLGLIGWMASKKESLPRILALPLAALWILLFLSGIS</sequence>